<keyword evidence="3" id="KW-0238">DNA-binding</keyword>
<dbReference type="Gene3D" id="1.10.10.10">
    <property type="entry name" value="Winged helix-like DNA-binding domain superfamily/Winged helix DNA-binding domain"/>
    <property type="match status" value="1"/>
</dbReference>
<keyword evidence="4" id="KW-0804">Transcription</keyword>
<dbReference type="PANTHER" id="PTHR30537">
    <property type="entry name" value="HTH-TYPE TRANSCRIPTIONAL REGULATOR"/>
    <property type="match status" value="1"/>
</dbReference>
<dbReference type="InterPro" id="IPR036388">
    <property type="entry name" value="WH-like_DNA-bd_sf"/>
</dbReference>
<name>A0A840BTD5_9RHOO</name>
<evidence type="ECO:0000259" key="5">
    <source>
        <dbReference type="PROSITE" id="PS50931"/>
    </source>
</evidence>
<dbReference type="SUPFAM" id="SSF46785">
    <property type="entry name" value="Winged helix' DNA-binding domain"/>
    <property type="match status" value="1"/>
</dbReference>
<dbReference type="CDD" id="cd08432">
    <property type="entry name" value="PBP2_GcdR_TrpI_HvrB_AmpR_like"/>
    <property type="match status" value="1"/>
</dbReference>
<accession>A0A840BTD5</accession>
<reference evidence="6 7" key="1">
    <citation type="submission" date="2020-08" db="EMBL/GenBank/DDBJ databases">
        <title>Genomic Encyclopedia of Type Strains, Phase IV (KMG-IV): sequencing the most valuable type-strain genomes for metagenomic binning, comparative biology and taxonomic classification.</title>
        <authorList>
            <person name="Goeker M."/>
        </authorList>
    </citation>
    <scope>NUCLEOTIDE SEQUENCE [LARGE SCALE GENOMIC DNA]</scope>
    <source>
        <strain evidence="6 7">DSM 106739</strain>
    </source>
</reference>
<proteinExistence type="inferred from homology"/>
<dbReference type="PRINTS" id="PR00039">
    <property type="entry name" value="HTHLYSR"/>
</dbReference>
<dbReference type="InterPro" id="IPR005119">
    <property type="entry name" value="LysR_subst-bd"/>
</dbReference>
<dbReference type="FunFam" id="1.10.10.10:FF:000038">
    <property type="entry name" value="Glycine cleavage system transcriptional activator"/>
    <property type="match status" value="1"/>
</dbReference>
<evidence type="ECO:0000256" key="3">
    <source>
        <dbReference type="ARBA" id="ARBA00023125"/>
    </source>
</evidence>
<dbReference type="PROSITE" id="PS50931">
    <property type="entry name" value="HTH_LYSR"/>
    <property type="match status" value="1"/>
</dbReference>
<dbReference type="Pfam" id="PF03466">
    <property type="entry name" value="LysR_substrate"/>
    <property type="match status" value="1"/>
</dbReference>
<dbReference type="RefSeq" id="WP_183638483.1">
    <property type="nucleotide sequence ID" value="NZ_BAABLE010000001.1"/>
</dbReference>
<dbReference type="InterPro" id="IPR058163">
    <property type="entry name" value="LysR-type_TF_proteobact-type"/>
</dbReference>
<dbReference type="Pfam" id="PF00126">
    <property type="entry name" value="HTH_1"/>
    <property type="match status" value="1"/>
</dbReference>
<dbReference type="AlphaFoldDB" id="A0A840BTD5"/>
<evidence type="ECO:0000313" key="6">
    <source>
        <dbReference type="EMBL" id="MBB4014932.1"/>
    </source>
</evidence>
<evidence type="ECO:0000313" key="7">
    <source>
        <dbReference type="Proteomes" id="UP000561045"/>
    </source>
</evidence>
<feature type="domain" description="HTH lysR-type" evidence="5">
    <location>
        <begin position="5"/>
        <end position="62"/>
    </location>
</feature>
<keyword evidence="2" id="KW-0805">Transcription regulation</keyword>
<organism evidence="6 7">
    <name type="scientific">Niveibacterium umoris</name>
    <dbReference type="NCBI Taxonomy" id="1193620"/>
    <lineage>
        <taxon>Bacteria</taxon>
        <taxon>Pseudomonadati</taxon>
        <taxon>Pseudomonadota</taxon>
        <taxon>Betaproteobacteria</taxon>
        <taxon>Rhodocyclales</taxon>
        <taxon>Rhodocyclaceae</taxon>
        <taxon>Niveibacterium</taxon>
    </lineage>
</organism>
<dbReference type="InterPro" id="IPR036390">
    <property type="entry name" value="WH_DNA-bd_sf"/>
</dbReference>
<dbReference type="Proteomes" id="UP000561045">
    <property type="component" value="Unassembled WGS sequence"/>
</dbReference>
<dbReference type="GO" id="GO:0043565">
    <property type="term" value="F:sequence-specific DNA binding"/>
    <property type="evidence" value="ECO:0007669"/>
    <property type="project" value="TreeGrafter"/>
</dbReference>
<evidence type="ECO:0000256" key="4">
    <source>
        <dbReference type="ARBA" id="ARBA00023163"/>
    </source>
</evidence>
<sequence length="292" mass="31219">MRRLPPLANLEAFDAAARLGSFLAAAETLALTPSAVSHRIRALESSLGLPLFERRHRTIALTEAGARYHAAVRDALDALARATDALHADGHRTLAVSVAPAFGRAWLVEQLTAYQGQHPHIEFALSTSTRLDPVQRGEVDLAIRFIDAVPAGLDGWKLFDETVFPVCRPGQAAALTHPADLLHTRLLRHPLLSWAAWFAAAGVSAAEPAEGPRFDDGALMLDACAAGQGVALATSTLAAPLLASGRLVRPFPTELAQGCYHLIAAPAAREKRWVVDFARWLCATAHSHGHAC</sequence>
<dbReference type="PANTHER" id="PTHR30537:SF79">
    <property type="entry name" value="TRANSCRIPTIONAL REGULATOR-RELATED"/>
    <property type="match status" value="1"/>
</dbReference>
<evidence type="ECO:0000256" key="2">
    <source>
        <dbReference type="ARBA" id="ARBA00023015"/>
    </source>
</evidence>
<dbReference type="GO" id="GO:0006351">
    <property type="term" value="P:DNA-templated transcription"/>
    <property type="evidence" value="ECO:0007669"/>
    <property type="project" value="TreeGrafter"/>
</dbReference>
<gene>
    <name evidence="6" type="ORF">GGR36_004290</name>
</gene>
<evidence type="ECO:0000256" key="1">
    <source>
        <dbReference type="ARBA" id="ARBA00009437"/>
    </source>
</evidence>
<comment type="caution">
    <text evidence="6">The sequence shown here is derived from an EMBL/GenBank/DDBJ whole genome shotgun (WGS) entry which is preliminary data.</text>
</comment>
<dbReference type="SUPFAM" id="SSF53850">
    <property type="entry name" value="Periplasmic binding protein-like II"/>
    <property type="match status" value="1"/>
</dbReference>
<protein>
    <submittedName>
        <fullName evidence="6">LysR family glycine cleavage system transcriptional activator</fullName>
    </submittedName>
</protein>
<dbReference type="GO" id="GO:0003700">
    <property type="term" value="F:DNA-binding transcription factor activity"/>
    <property type="evidence" value="ECO:0007669"/>
    <property type="project" value="InterPro"/>
</dbReference>
<keyword evidence="7" id="KW-1185">Reference proteome</keyword>
<comment type="similarity">
    <text evidence="1">Belongs to the LysR transcriptional regulatory family.</text>
</comment>
<dbReference type="EMBL" id="JACIET010000005">
    <property type="protein sequence ID" value="MBB4014932.1"/>
    <property type="molecule type" value="Genomic_DNA"/>
</dbReference>
<dbReference type="InterPro" id="IPR000847">
    <property type="entry name" value="LysR_HTH_N"/>
</dbReference>
<dbReference type="Gene3D" id="3.40.190.10">
    <property type="entry name" value="Periplasmic binding protein-like II"/>
    <property type="match status" value="2"/>
</dbReference>